<dbReference type="AlphaFoldDB" id="A0A0D0AKD2"/>
<reference evidence="1 2" key="1">
    <citation type="submission" date="2014-04" db="EMBL/GenBank/DDBJ databases">
        <authorList>
            <consortium name="DOE Joint Genome Institute"/>
            <person name="Kuo A."/>
            <person name="Ruytinx J."/>
            <person name="Rineau F."/>
            <person name="Colpaert J."/>
            <person name="Kohler A."/>
            <person name="Nagy L.G."/>
            <person name="Floudas D."/>
            <person name="Copeland A."/>
            <person name="Barry K.W."/>
            <person name="Cichocki N."/>
            <person name="Veneault-Fourrey C."/>
            <person name="LaButti K."/>
            <person name="Lindquist E.A."/>
            <person name="Lipzen A."/>
            <person name="Lundell T."/>
            <person name="Morin E."/>
            <person name="Murat C."/>
            <person name="Sun H."/>
            <person name="Tunlid A."/>
            <person name="Henrissat B."/>
            <person name="Grigoriev I.V."/>
            <person name="Hibbett D.S."/>
            <person name="Martin F."/>
            <person name="Nordberg H.P."/>
            <person name="Cantor M.N."/>
            <person name="Hua S.X."/>
        </authorList>
    </citation>
    <scope>NUCLEOTIDE SEQUENCE [LARGE SCALE GENOMIC DNA]</scope>
    <source>
        <strain evidence="1 2">UH-Slu-Lm8-n1</strain>
    </source>
</reference>
<dbReference type="PANTHER" id="PTHR31912">
    <property type="entry name" value="IP13529P"/>
    <property type="match status" value="1"/>
</dbReference>
<dbReference type="EMBL" id="KN835710">
    <property type="protein sequence ID" value="KIK34742.1"/>
    <property type="molecule type" value="Genomic_DNA"/>
</dbReference>
<sequence length="371" mass="41509">MVYAMPLIIFMDDVSGNISKQWNKHHTIYMSNTNLPREILEKEFCVCFVTSSPHAAPMEMMCAMQDSIRKAAESGIFAWDCKDNEEVMLVLYGLFLGGENPMHAEECSHTGLHCNYFCRTCEVGGTKEYKESDEGYNSIFVPGQLHTPAGTAVEIHAQFVTVLNSGASEKIKKSVSSSGVKDAMTGYILEAIVEMEKKLHKLLHEVQAILKKELEDLLCGSALDDTINPLLGVAGFNVHQDTPTEILHTVLLGVVKYFWGQTVFLLEKGSLIGKHFKSLAQVMPFLIQDLLLITVLNGWTIIGELVVHIWHTKIDDTELYLAKLSWTIEDCLNVTAQCAPSILISKPKFHFLVHLPTYIRRFGPAILFSTE</sequence>
<protein>
    <submittedName>
        <fullName evidence="1">Uncharacterized protein</fullName>
    </submittedName>
</protein>
<proteinExistence type="predicted"/>
<dbReference type="Proteomes" id="UP000054485">
    <property type="component" value="Unassembled WGS sequence"/>
</dbReference>
<dbReference type="PANTHER" id="PTHR31912:SF34">
    <property type="entry name" value="NOTOCHORD-RELATED PROTEIN"/>
    <property type="match status" value="1"/>
</dbReference>
<organism evidence="1 2">
    <name type="scientific">Suillus luteus UH-Slu-Lm8-n1</name>
    <dbReference type="NCBI Taxonomy" id="930992"/>
    <lineage>
        <taxon>Eukaryota</taxon>
        <taxon>Fungi</taxon>
        <taxon>Dikarya</taxon>
        <taxon>Basidiomycota</taxon>
        <taxon>Agaricomycotina</taxon>
        <taxon>Agaricomycetes</taxon>
        <taxon>Agaricomycetidae</taxon>
        <taxon>Boletales</taxon>
        <taxon>Suillineae</taxon>
        <taxon>Suillaceae</taxon>
        <taxon>Suillus</taxon>
    </lineage>
</organism>
<name>A0A0D0AKD2_9AGAM</name>
<keyword evidence="2" id="KW-1185">Reference proteome</keyword>
<gene>
    <name evidence="1" type="ORF">CY34DRAFT_26789</name>
</gene>
<evidence type="ECO:0000313" key="1">
    <source>
        <dbReference type="EMBL" id="KIK34742.1"/>
    </source>
</evidence>
<accession>A0A0D0AKD2</accession>
<dbReference type="OrthoDB" id="2506088at2759"/>
<dbReference type="InParanoid" id="A0A0D0AKD2"/>
<dbReference type="STRING" id="930992.A0A0D0AKD2"/>
<evidence type="ECO:0000313" key="2">
    <source>
        <dbReference type="Proteomes" id="UP000054485"/>
    </source>
</evidence>
<dbReference type="HOGENOM" id="CLU_004591_0_1_1"/>
<reference evidence="2" key="2">
    <citation type="submission" date="2015-01" db="EMBL/GenBank/DDBJ databases">
        <title>Evolutionary Origins and Diversification of the Mycorrhizal Mutualists.</title>
        <authorList>
            <consortium name="DOE Joint Genome Institute"/>
            <consortium name="Mycorrhizal Genomics Consortium"/>
            <person name="Kohler A."/>
            <person name="Kuo A."/>
            <person name="Nagy L.G."/>
            <person name="Floudas D."/>
            <person name="Copeland A."/>
            <person name="Barry K.W."/>
            <person name="Cichocki N."/>
            <person name="Veneault-Fourrey C."/>
            <person name="LaButti K."/>
            <person name="Lindquist E.A."/>
            <person name="Lipzen A."/>
            <person name="Lundell T."/>
            <person name="Morin E."/>
            <person name="Murat C."/>
            <person name="Riley R."/>
            <person name="Ohm R."/>
            <person name="Sun H."/>
            <person name="Tunlid A."/>
            <person name="Henrissat B."/>
            <person name="Grigoriev I.V."/>
            <person name="Hibbett D.S."/>
            <person name="Martin F."/>
        </authorList>
    </citation>
    <scope>NUCLEOTIDE SEQUENCE [LARGE SCALE GENOMIC DNA]</scope>
    <source>
        <strain evidence="2">UH-Slu-Lm8-n1</strain>
    </source>
</reference>